<dbReference type="Proteomes" id="UP000319837">
    <property type="component" value="Unassembled WGS sequence"/>
</dbReference>
<evidence type="ECO:0000313" key="2">
    <source>
        <dbReference type="Proteomes" id="UP000319837"/>
    </source>
</evidence>
<dbReference type="AlphaFoldDB" id="A0A553SSK8"/>
<comment type="caution">
    <text evidence="1">The sequence shown here is derived from an EMBL/GenBank/DDBJ whole genome shotgun (WGS) entry which is preliminary data.</text>
</comment>
<gene>
    <name evidence="1" type="ORF">CEQ21_03175</name>
</gene>
<organism evidence="1 2">
    <name type="scientific">Niallia circulans</name>
    <name type="common">Bacillus circulans</name>
    <dbReference type="NCBI Taxonomy" id="1397"/>
    <lineage>
        <taxon>Bacteria</taxon>
        <taxon>Bacillati</taxon>
        <taxon>Bacillota</taxon>
        <taxon>Bacilli</taxon>
        <taxon>Bacillales</taxon>
        <taxon>Bacillaceae</taxon>
        <taxon>Niallia</taxon>
    </lineage>
</organism>
<dbReference type="EMBL" id="RIBP01000001">
    <property type="protein sequence ID" value="TRZ39958.1"/>
    <property type="molecule type" value="Genomic_DNA"/>
</dbReference>
<sequence>MKRQLKLNLYDLIKKNKEELLKDRSVVEKIEKRVEEKIMKQNINLIH</sequence>
<name>A0A553SSK8_NIACI</name>
<dbReference type="InterPro" id="IPR025004">
    <property type="entry name" value="SenN/SenS"/>
</dbReference>
<reference evidence="2" key="1">
    <citation type="submission" date="2018-10" db="EMBL/GenBank/DDBJ databases">
        <title>FDA dAtabase for Regulatory Grade micrObial Sequences (FDA-ARGOS): Supporting development and validation of Infectious Disease Dx tests.</title>
        <authorList>
            <person name="Minogue T."/>
            <person name="Wolcott M."/>
            <person name="Wasieloski L."/>
            <person name="Aguilar W."/>
            <person name="Moore D."/>
            <person name="Tallon L."/>
            <person name="Sadzewicz L."/>
            <person name="Sengamalay N."/>
            <person name="Ott S."/>
            <person name="Godinez A."/>
            <person name="Nagaraj S."/>
            <person name="Vavikolanu K."/>
            <person name="Vyas G."/>
            <person name="Nadendla S."/>
            <person name="George J."/>
            <person name="Sichtig H."/>
        </authorList>
    </citation>
    <scope>NUCLEOTIDE SEQUENCE [LARGE SCALE GENOMIC DNA]</scope>
    <source>
        <strain evidence="2">FDAARGOS_343</strain>
    </source>
</reference>
<accession>A0A553SSK8</accession>
<protein>
    <submittedName>
        <fullName evidence="1">FbpB family small basic protein</fullName>
    </submittedName>
</protein>
<dbReference type="RefSeq" id="WP_185763378.1">
    <property type="nucleotide sequence ID" value="NZ_RIBP01000001.1"/>
</dbReference>
<evidence type="ECO:0000313" key="1">
    <source>
        <dbReference type="EMBL" id="TRZ39958.1"/>
    </source>
</evidence>
<proteinExistence type="predicted"/>
<dbReference type="Pfam" id="PF13040">
    <property type="entry name" value="Fur_reg_FbpB"/>
    <property type="match status" value="1"/>
</dbReference>